<protein>
    <submittedName>
        <fullName evidence="1">Uncharacterized protein</fullName>
    </submittedName>
</protein>
<evidence type="ECO:0000313" key="2">
    <source>
        <dbReference type="Proteomes" id="UP000554482"/>
    </source>
</evidence>
<organism evidence="1 2">
    <name type="scientific">Thalictrum thalictroides</name>
    <name type="common">Rue-anemone</name>
    <name type="synonym">Anemone thalictroides</name>
    <dbReference type="NCBI Taxonomy" id="46969"/>
    <lineage>
        <taxon>Eukaryota</taxon>
        <taxon>Viridiplantae</taxon>
        <taxon>Streptophyta</taxon>
        <taxon>Embryophyta</taxon>
        <taxon>Tracheophyta</taxon>
        <taxon>Spermatophyta</taxon>
        <taxon>Magnoliopsida</taxon>
        <taxon>Ranunculales</taxon>
        <taxon>Ranunculaceae</taxon>
        <taxon>Thalictroideae</taxon>
        <taxon>Thalictrum</taxon>
    </lineage>
</organism>
<dbReference type="Proteomes" id="UP000554482">
    <property type="component" value="Unassembled WGS sequence"/>
</dbReference>
<sequence length="86" mass="9640">MQKERLVEVREGFVAIVVKSFGNLAIKEKTAEKCCIYLQHFERGREDCGCCNAAIQSFFLNPGDPAQIVQNTCIDMRRTIENAGAD</sequence>
<keyword evidence="2" id="KW-1185">Reference proteome</keyword>
<dbReference type="EMBL" id="JABWDY010012454">
    <property type="protein sequence ID" value="KAF5199086.1"/>
    <property type="molecule type" value="Genomic_DNA"/>
</dbReference>
<gene>
    <name evidence="1" type="ORF">FRX31_011326</name>
</gene>
<comment type="caution">
    <text evidence="1">The sequence shown here is derived from an EMBL/GenBank/DDBJ whole genome shotgun (WGS) entry which is preliminary data.</text>
</comment>
<reference evidence="1 2" key="1">
    <citation type="submission" date="2020-06" db="EMBL/GenBank/DDBJ databases">
        <title>Transcriptomic and genomic resources for Thalictrum thalictroides and T. hernandezii: Facilitating candidate gene discovery in an emerging model plant lineage.</title>
        <authorList>
            <person name="Arias T."/>
            <person name="Riano-Pachon D.M."/>
            <person name="Di Stilio V.S."/>
        </authorList>
    </citation>
    <scope>NUCLEOTIDE SEQUENCE [LARGE SCALE GENOMIC DNA]</scope>
    <source>
        <strain evidence="2">cv. WT478/WT964</strain>
        <tissue evidence="1">Leaves</tissue>
    </source>
</reference>
<proteinExistence type="predicted"/>
<accession>A0A7J6WNX9</accession>
<dbReference type="AlphaFoldDB" id="A0A7J6WNX9"/>
<evidence type="ECO:0000313" key="1">
    <source>
        <dbReference type="EMBL" id="KAF5199086.1"/>
    </source>
</evidence>
<name>A0A7J6WNX9_THATH</name>